<evidence type="ECO:0000259" key="8">
    <source>
        <dbReference type="PROSITE" id="PS50850"/>
    </source>
</evidence>
<feature type="transmembrane region" description="Helical" evidence="7">
    <location>
        <begin position="120"/>
        <end position="140"/>
    </location>
</feature>
<dbReference type="InterPro" id="IPR036259">
    <property type="entry name" value="MFS_trans_sf"/>
</dbReference>
<keyword evidence="5 7" id="KW-0472">Membrane</keyword>
<dbReference type="Gene3D" id="1.20.1250.20">
    <property type="entry name" value="MFS general substrate transporter like domains"/>
    <property type="match status" value="2"/>
</dbReference>
<comment type="caution">
    <text evidence="9">The sequence shown here is derived from an EMBL/GenBank/DDBJ whole genome shotgun (WGS) entry which is preliminary data.</text>
</comment>
<gene>
    <name evidence="9" type="ORF">BZG36_00787</name>
</gene>
<dbReference type="OrthoDB" id="6730379at2759"/>
<comment type="similarity">
    <text evidence="6">Belongs to the major facilitator superfamily. Allantoate permease family.</text>
</comment>
<feature type="transmembrane region" description="Helical" evidence="7">
    <location>
        <begin position="308"/>
        <end position="329"/>
    </location>
</feature>
<dbReference type="PANTHER" id="PTHR43791:SF36">
    <property type="entry name" value="TRANSPORTER, PUTATIVE (AFU_ORTHOLOGUE AFUA_6G08340)-RELATED"/>
    <property type="match status" value="1"/>
</dbReference>
<evidence type="ECO:0000256" key="4">
    <source>
        <dbReference type="ARBA" id="ARBA00022989"/>
    </source>
</evidence>
<feature type="transmembrane region" description="Helical" evidence="7">
    <location>
        <begin position="176"/>
        <end position="196"/>
    </location>
</feature>
<accession>A0A261Y6G3</accession>
<keyword evidence="3 7" id="KW-0812">Transmembrane</keyword>
<feature type="transmembrane region" description="Helical" evidence="7">
    <location>
        <begin position="279"/>
        <end position="302"/>
    </location>
</feature>
<dbReference type="SUPFAM" id="SSF103473">
    <property type="entry name" value="MFS general substrate transporter"/>
    <property type="match status" value="1"/>
</dbReference>
<keyword evidence="2" id="KW-0813">Transport</keyword>
<dbReference type="GO" id="GO:0016020">
    <property type="term" value="C:membrane"/>
    <property type="evidence" value="ECO:0007669"/>
    <property type="project" value="UniProtKB-SubCell"/>
</dbReference>
<comment type="subcellular location">
    <subcellularLocation>
        <location evidence="1">Membrane</location>
        <topology evidence="1">Multi-pass membrane protein</topology>
    </subcellularLocation>
</comment>
<dbReference type="InterPro" id="IPR011701">
    <property type="entry name" value="MFS"/>
</dbReference>
<evidence type="ECO:0000256" key="5">
    <source>
        <dbReference type="ARBA" id="ARBA00023136"/>
    </source>
</evidence>
<dbReference type="InterPro" id="IPR020846">
    <property type="entry name" value="MFS_dom"/>
</dbReference>
<reference evidence="9 10" key="1">
    <citation type="journal article" date="2017" name="Mycologia">
        <title>Bifiguratus adelaidae, gen. et sp. nov., a new member of Mucoromycotina in endophytic and soil-dwelling habitats.</title>
        <authorList>
            <person name="Torres-Cruz T.J."/>
            <person name="Billingsley Tobias T.L."/>
            <person name="Almatruk M."/>
            <person name="Hesse C."/>
            <person name="Kuske C.R."/>
            <person name="Desiro A."/>
            <person name="Benucci G.M."/>
            <person name="Bonito G."/>
            <person name="Stajich J.E."/>
            <person name="Dunlap C."/>
            <person name="Arnold A.E."/>
            <person name="Porras-Alfaro A."/>
        </authorList>
    </citation>
    <scope>NUCLEOTIDE SEQUENCE [LARGE SCALE GENOMIC DNA]</scope>
    <source>
        <strain evidence="9 10">AZ0501</strain>
    </source>
</reference>
<evidence type="ECO:0000256" key="6">
    <source>
        <dbReference type="ARBA" id="ARBA00037968"/>
    </source>
</evidence>
<feature type="domain" description="Major facilitator superfamily (MFS) profile" evidence="8">
    <location>
        <begin position="50"/>
        <end position="458"/>
    </location>
</feature>
<evidence type="ECO:0000256" key="3">
    <source>
        <dbReference type="ARBA" id="ARBA00022692"/>
    </source>
</evidence>
<feature type="transmembrane region" description="Helical" evidence="7">
    <location>
        <begin position="431"/>
        <end position="453"/>
    </location>
</feature>
<dbReference type="EMBL" id="MVBO01000005">
    <property type="protein sequence ID" value="OZJ06216.1"/>
    <property type="molecule type" value="Genomic_DNA"/>
</dbReference>
<dbReference type="Proteomes" id="UP000242875">
    <property type="component" value="Unassembled WGS sequence"/>
</dbReference>
<proteinExistence type="inferred from homology"/>
<dbReference type="PROSITE" id="PS50850">
    <property type="entry name" value="MFS"/>
    <property type="match status" value="1"/>
</dbReference>
<evidence type="ECO:0000256" key="2">
    <source>
        <dbReference type="ARBA" id="ARBA00022448"/>
    </source>
</evidence>
<feature type="transmembrane region" description="Helical" evidence="7">
    <location>
        <begin position="89"/>
        <end position="108"/>
    </location>
</feature>
<feature type="transmembrane region" description="Helical" evidence="7">
    <location>
        <begin position="50"/>
        <end position="77"/>
    </location>
</feature>
<dbReference type="GO" id="GO:0022857">
    <property type="term" value="F:transmembrane transporter activity"/>
    <property type="evidence" value="ECO:0007669"/>
    <property type="project" value="InterPro"/>
</dbReference>
<dbReference type="PANTHER" id="PTHR43791">
    <property type="entry name" value="PERMEASE-RELATED"/>
    <property type="match status" value="1"/>
</dbReference>
<feature type="transmembrane region" description="Helical" evidence="7">
    <location>
        <begin position="208"/>
        <end position="231"/>
    </location>
</feature>
<feature type="transmembrane region" description="Helical" evidence="7">
    <location>
        <begin position="367"/>
        <end position="389"/>
    </location>
</feature>
<dbReference type="AlphaFoldDB" id="A0A261Y6G3"/>
<protein>
    <recommendedName>
        <fullName evidence="8">Major facilitator superfamily (MFS) profile domain-containing protein</fullName>
    </recommendedName>
</protein>
<evidence type="ECO:0000256" key="1">
    <source>
        <dbReference type="ARBA" id="ARBA00004141"/>
    </source>
</evidence>
<evidence type="ECO:0000313" key="10">
    <source>
        <dbReference type="Proteomes" id="UP000242875"/>
    </source>
</evidence>
<dbReference type="FunFam" id="1.20.1250.20:FF:000064">
    <property type="entry name" value="MFS allantoate transporter"/>
    <property type="match status" value="1"/>
</dbReference>
<keyword evidence="10" id="KW-1185">Reference proteome</keyword>
<sequence length="494" mass="56203">MEAEKIQVQEAEYVATLPPEKRERFGHYDPDSPDQIEAERKLKRKIDTRMLPFMLVVYFLQFFDKTTLSLAAILGILKDANLSAGEYSWLSSIFYFGFLLSEFPSNFLMQRFSIGKYLSVSLILWGAVLCCHAASTTFASLMTVRFFLGLMEAGVTPAFTLSTSLFYDRQTMASRIGYWFCANGLSSMVGSLIGIGISRMEGLGHLKSWQWCFLLPGLLTVVVGIIAFFTYAGSPRDAKWLTQDEKDLLEYMLRDNQTEEHRTFKAYQVKECLLDPHMWLFFVLVLLTNIPNAISSFGQLIIQGIGFSSFQTILLTIPIGVMQCIFLISGSQLSTRFNSRAYVMCIYWIPMIIGTAILTSLSRSNVAGLLASVYLLTSFTVTFIIALSWLPQTFVGHTKKVTAHAVFMLGYAIGNIIAPQCFTDPPTYHRGLTITLICCVVCMFLTLFIRWALRRENKRRDALQGDKQPTWEELVDIARRDLTDRENMYFRYKL</sequence>
<organism evidence="9 10">
    <name type="scientific">Bifiguratus adelaidae</name>
    <dbReference type="NCBI Taxonomy" id="1938954"/>
    <lineage>
        <taxon>Eukaryota</taxon>
        <taxon>Fungi</taxon>
        <taxon>Fungi incertae sedis</taxon>
        <taxon>Mucoromycota</taxon>
        <taxon>Mucoromycotina</taxon>
        <taxon>Endogonomycetes</taxon>
        <taxon>Endogonales</taxon>
        <taxon>Endogonales incertae sedis</taxon>
        <taxon>Bifiguratus</taxon>
    </lineage>
</organism>
<evidence type="ECO:0000313" key="9">
    <source>
        <dbReference type="EMBL" id="OZJ06216.1"/>
    </source>
</evidence>
<dbReference type="Pfam" id="PF07690">
    <property type="entry name" value="MFS_1"/>
    <property type="match status" value="1"/>
</dbReference>
<evidence type="ECO:0000256" key="7">
    <source>
        <dbReference type="SAM" id="Phobius"/>
    </source>
</evidence>
<feature type="transmembrane region" description="Helical" evidence="7">
    <location>
        <begin position="341"/>
        <end position="361"/>
    </location>
</feature>
<name>A0A261Y6G3_9FUNG</name>
<keyword evidence="4 7" id="KW-1133">Transmembrane helix</keyword>